<feature type="compositionally biased region" description="Polar residues" evidence="1">
    <location>
        <begin position="58"/>
        <end position="68"/>
    </location>
</feature>
<evidence type="ECO:0000256" key="1">
    <source>
        <dbReference type="SAM" id="MobiDB-lite"/>
    </source>
</evidence>
<feature type="region of interest" description="Disordered" evidence="1">
    <location>
        <begin position="1"/>
        <end position="71"/>
    </location>
</feature>
<dbReference type="InParanoid" id="A0A1D6N6U0"/>
<protein>
    <submittedName>
        <fullName evidence="2">Uncharacterized protein</fullName>
    </submittedName>
</protein>
<dbReference type="EMBL" id="CM007649">
    <property type="protein sequence ID" value="ONM36313.1"/>
    <property type="molecule type" value="Genomic_DNA"/>
</dbReference>
<sequence length="280" mass="30679">MSLGPHLSMLGPNRTSSSPPPLRLGHRKSLGLLRGSRSCPTSRAASSAPCSTTPSTSVLASSPSGTHHTFSHHPSIAKELLSIPNARHAPPPTMNGCFRFTKTMARLRQGASDSLPSETCRAKAIIRSSSTFGLLLTSGRVSYTSPIPPFNVVSVESSTSYSEQGHTDEGRDDMDFSRSSIRFCALIMVCSLFKSADNRVLQEQLLQKEAKIEKMKYEHLAREAALVEDLLEEEYKKKFDEANKELSLENDLASMWVLVAKLKRGALDTSDLNVDDRTKV</sequence>
<proteinExistence type="predicted"/>
<accession>A0A1D6N6U0</accession>
<organism evidence="2">
    <name type="scientific">Zea mays</name>
    <name type="common">Maize</name>
    <dbReference type="NCBI Taxonomy" id="4577"/>
    <lineage>
        <taxon>Eukaryota</taxon>
        <taxon>Viridiplantae</taxon>
        <taxon>Streptophyta</taxon>
        <taxon>Embryophyta</taxon>
        <taxon>Tracheophyta</taxon>
        <taxon>Spermatophyta</taxon>
        <taxon>Magnoliopsida</taxon>
        <taxon>Liliopsida</taxon>
        <taxon>Poales</taxon>
        <taxon>Poaceae</taxon>
        <taxon>PACMAD clade</taxon>
        <taxon>Panicoideae</taxon>
        <taxon>Andropogonodae</taxon>
        <taxon>Andropogoneae</taxon>
        <taxon>Tripsacinae</taxon>
        <taxon>Zea</taxon>
    </lineage>
</organism>
<gene>
    <name evidence="2" type="ORF">ZEAMMB73_Zm00001d042795</name>
</gene>
<evidence type="ECO:0000313" key="2">
    <source>
        <dbReference type="EMBL" id="ONM36313.1"/>
    </source>
</evidence>
<reference evidence="2" key="1">
    <citation type="submission" date="2015-12" db="EMBL/GenBank/DDBJ databases">
        <title>Update maize B73 reference genome by single molecule sequencing technologies.</title>
        <authorList>
            <consortium name="Maize Genome Sequencing Project"/>
            <person name="Ware D."/>
        </authorList>
    </citation>
    <scope>NUCLEOTIDE SEQUENCE [LARGE SCALE GENOMIC DNA]</scope>
    <source>
        <tissue evidence="2">Seedling</tissue>
    </source>
</reference>
<dbReference type="AlphaFoldDB" id="A0A1D6N6U0"/>
<name>A0A1D6N6U0_MAIZE</name>
<dbReference type="STRING" id="4577.A0A1D6N6U0"/>
<dbReference type="IntAct" id="A0A1D6N6U0">
    <property type="interactions" value="4"/>
</dbReference>
<feature type="compositionally biased region" description="Low complexity" evidence="1">
    <location>
        <begin position="36"/>
        <end position="57"/>
    </location>
</feature>
<dbReference type="SMR" id="A0A1D6N6U0"/>